<reference evidence="2" key="1">
    <citation type="submission" date="2019-11" db="EMBL/GenBank/DDBJ databases">
        <title>Description of new Acetobacter species.</title>
        <authorList>
            <person name="Cleenwerck I."/>
            <person name="Sombolestani A.S."/>
        </authorList>
    </citation>
    <scope>NUCLEOTIDE SEQUENCE</scope>
    <source>
        <strain evidence="2">LMG 1626</strain>
    </source>
</reference>
<evidence type="ECO:0000313" key="2">
    <source>
        <dbReference type="EMBL" id="NHO53050.1"/>
    </source>
</evidence>
<organism evidence="2 3">
    <name type="scientific">Acetobacter estunensis</name>
    <dbReference type="NCBI Taxonomy" id="104097"/>
    <lineage>
        <taxon>Bacteria</taxon>
        <taxon>Pseudomonadati</taxon>
        <taxon>Pseudomonadota</taxon>
        <taxon>Alphaproteobacteria</taxon>
        <taxon>Acetobacterales</taxon>
        <taxon>Acetobacteraceae</taxon>
        <taxon>Acetobacter</taxon>
    </lineage>
</organism>
<gene>
    <name evidence="2" type="ORF">GOB87_03615</name>
</gene>
<protein>
    <submittedName>
        <fullName evidence="2">Glycosyl transferase family 25</fullName>
    </submittedName>
</protein>
<dbReference type="AlphaFoldDB" id="A0A967ECL4"/>
<keyword evidence="3" id="KW-1185">Reference proteome</keyword>
<name>A0A967ECL4_9PROT</name>
<dbReference type="CDD" id="cd06532">
    <property type="entry name" value="Glyco_transf_25"/>
    <property type="match status" value="1"/>
</dbReference>
<dbReference type="GO" id="GO:0016740">
    <property type="term" value="F:transferase activity"/>
    <property type="evidence" value="ECO:0007669"/>
    <property type="project" value="UniProtKB-KW"/>
</dbReference>
<evidence type="ECO:0000313" key="3">
    <source>
        <dbReference type="Proteomes" id="UP000597459"/>
    </source>
</evidence>
<dbReference type="InterPro" id="IPR002654">
    <property type="entry name" value="Glyco_trans_25"/>
</dbReference>
<dbReference type="Proteomes" id="UP000597459">
    <property type="component" value="Unassembled WGS sequence"/>
</dbReference>
<accession>A0A967ECL4</accession>
<keyword evidence="2" id="KW-0808">Transferase</keyword>
<feature type="domain" description="Glycosyl transferase family 25" evidence="1">
    <location>
        <begin position="12"/>
        <end position="184"/>
    </location>
</feature>
<proteinExistence type="predicted"/>
<dbReference type="EMBL" id="WOTH01000004">
    <property type="protein sequence ID" value="NHO53050.1"/>
    <property type="molecule type" value="Genomic_DNA"/>
</dbReference>
<sequence length="242" mass="27450">MKYIYINRDCDTGRREEFLRNNAHIPHLQRFSAIDGKMLNMDELKAQGILEGTPHYTRGALGSALSHLLLWNAVAEHATSTTIFEDDAITCRNFIAESERVLQSLPSDWDIILWGNNYDTTLTIDLIPGISPCVINFNETSLKENAEHFIEMDMSSRPFRLFQTFGICGYSISPKGAQTLMNTCIPIRECSYFQLGLNRVITNLALDNIMSHHYKDMMAYSSFPPLCISKNDKSVSTITEHS</sequence>
<dbReference type="Pfam" id="PF01755">
    <property type="entry name" value="Glyco_transf_25"/>
    <property type="match status" value="1"/>
</dbReference>
<evidence type="ECO:0000259" key="1">
    <source>
        <dbReference type="Pfam" id="PF01755"/>
    </source>
</evidence>
<dbReference type="RefSeq" id="WP_166313184.1">
    <property type="nucleotide sequence ID" value="NZ_WOTH01000004.1"/>
</dbReference>
<comment type="caution">
    <text evidence="2">The sequence shown here is derived from an EMBL/GenBank/DDBJ whole genome shotgun (WGS) entry which is preliminary data.</text>
</comment>